<dbReference type="Proteomes" id="UP000095280">
    <property type="component" value="Unplaced"/>
</dbReference>
<proteinExistence type="predicted"/>
<organism evidence="1 2">
    <name type="scientific">Macrostomum lignano</name>
    <dbReference type="NCBI Taxonomy" id="282301"/>
    <lineage>
        <taxon>Eukaryota</taxon>
        <taxon>Metazoa</taxon>
        <taxon>Spiralia</taxon>
        <taxon>Lophotrochozoa</taxon>
        <taxon>Platyhelminthes</taxon>
        <taxon>Rhabditophora</taxon>
        <taxon>Macrostomorpha</taxon>
        <taxon>Macrostomida</taxon>
        <taxon>Macrostomidae</taxon>
        <taxon>Macrostomum</taxon>
    </lineage>
</organism>
<sequence length="124" mass="13819">SRRQTGEPSYELPQGSVACGFEEPAWLAYFEKCLLNDRRTVSLFDASLTRPIHLLFCCAQARHSHECGVQLAVLRHRLDLLLADLIHRPGRCLKIWSAEAANDSQTAFDAQILNAIADLLAGDE</sequence>
<dbReference type="WBParaSite" id="maker-unitig_27873-snap-gene-0.3-mRNA-1">
    <property type="protein sequence ID" value="maker-unitig_27873-snap-gene-0.3-mRNA-1"/>
    <property type="gene ID" value="maker-unitig_27873-snap-gene-0.3"/>
</dbReference>
<evidence type="ECO:0000313" key="2">
    <source>
        <dbReference type="WBParaSite" id="maker-unitig_27873-snap-gene-0.3-mRNA-1"/>
    </source>
</evidence>
<keyword evidence="1" id="KW-1185">Reference proteome</keyword>
<accession>A0A1I8FB86</accession>
<dbReference type="AlphaFoldDB" id="A0A1I8FB86"/>
<protein>
    <submittedName>
        <fullName evidence="2">DUF58 domain-containing protein</fullName>
    </submittedName>
</protein>
<evidence type="ECO:0000313" key="1">
    <source>
        <dbReference type="Proteomes" id="UP000095280"/>
    </source>
</evidence>
<reference evidence="2" key="1">
    <citation type="submission" date="2016-11" db="UniProtKB">
        <authorList>
            <consortium name="WormBaseParasite"/>
        </authorList>
    </citation>
    <scope>IDENTIFICATION</scope>
</reference>
<name>A0A1I8FB86_9PLAT</name>